<dbReference type="EMBL" id="BKCJ010186304">
    <property type="protein sequence ID" value="GEY52989.1"/>
    <property type="molecule type" value="Genomic_DNA"/>
</dbReference>
<sequence>YEINRLKTLLLSRTTTSDVGEENKANIYTNSHVLRLKASTSGPLNKHVMKGIKPISIPRPTPLLMSSHSAWELERSNRSKMAGNSRSSILYDPGSGGLMRRIWPIANCHPTPSLISLRTTNDFEVLDDDNHSTTPLQGNAPTTNAAYTLAPTVEPPQKKHAFQDFEVLYDDNHSTSPVQGNAPTTYAPTTYAALSLALPRIYLEYDDPPQKKLRLSFSYNQ</sequence>
<accession>A0A699HR79</accession>
<reference evidence="1" key="1">
    <citation type="journal article" date="2019" name="Sci. Rep.">
        <title>Draft genome of Tanacetum cinerariifolium, the natural source of mosquito coil.</title>
        <authorList>
            <person name="Yamashiro T."/>
            <person name="Shiraishi A."/>
            <person name="Satake H."/>
            <person name="Nakayama K."/>
        </authorList>
    </citation>
    <scope>NUCLEOTIDE SEQUENCE</scope>
</reference>
<dbReference type="AlphaFoldDB" id="A0A699HR79"/>
<name>A0A699HR79_TANCI</name>
<organism evidence="1">
    <name type="scientific">Tanacetum cinerariifolium</name>
    <name type="common">Dalmatian daisy</name>
    <name type="synonym">Chrysanthemum cinerariifolium</name>
    <dbReference type="NCBI Taxonomy" id="118510"/>
    <lineage>
        <taxon>Eukaryota</taxon>
        <taxon>Viridiplantae</taxon>
        <taxon>Streptophyta</taxon>
        <taxon>Embryophyta</taxon>
        <taxon>Tracheophyta</taxon>
        <taxon>Spermatophyta</taxon>
        <taxon>Magnoliopsida</taxon>
        <taxon>eudicotyledons</taxon>
        <taxon>Gunneridae</taxon>
        <taxon>Pentapetalae</taxon>
        <taxon>asterids</taxon>
        <taxon>campanulids</taxon>
        <taxon>Asterales</taxon>
        <taxon>Asteraceae</taxon>
        <taxon>Asteroideae</taxon>
        <taxon>Anthemideae</taxon>
        <taxon>Anthemidinae</taxon>
        <taxon>Tanacetum</taxon>
    </lineage>
</organism>
<feature type="non-terminal residue" evidence="1">
    <location>
        <position position="1"/>
    </location>
</feature>
<evidence type="ECO:0000313" key="1">
    <source>
        <dbReference type="EMBL" id="GEY52989.1"/>
    </source>
</evidence>
<proteinExistence type="predicted"/>
<protein>
    <submittedName>
        <fullName evidence="1">Nuclear pore complex protein NUP1-like isoform X1</fullName>
    </submittedName>
</protein>
<gene>
    <name evidence="1" type="ORF">Tci_424963</name>
</gene>
<comment type="caution">
    <text evidence="1">The sequence shown here is derived from an EMBL/GenBank/DDBJ whole genome shotgun (WGS) entry which is preliminary data.</text>
</comment>